<dbReference type="STRING" id="946333.A4W93_28555"/>
<proteinExistence type="predicted"/>
<evidence type="ECO:0000313" key="2">
    <source>
        <dbReference type="Proteomes" id="UP000193427"/>
    </source>
</evidence>
<protein>
    <submittedName>
        <fullName evidence="1">Uncharacterized protein</fullName>
    </submittedName>
</protein>
<evidence type="ECO:0000313" key="1">
    <source>
        <dbReference type="EMBL" id="ARN23528.1"/>
    </source>
</evidence>
<dbReference type="KEGG" id="rgu:A4W93_28555"/>
<gene>
    <name evidence="1" type="ORF">A4W93_28555</name>
</gene>
<accession>A0A1W6LH31</accession>
<organism evidence="1 2">
    <name type="scientific">Piscinibacter gummiphilus</name>
    <dbReference type="NCBI Taxonomy" id="946333"/>
    <lineage>
        <taxon>Bacteria</taxon>
        <taxon>Pseudomonadati</taxon>
        <taxon>Pseudomonadota</taxon>
        <taxon>Betaproteobacteria</taxon>
        <taxon>Burkholderiales</taxon>
        <taxon>Sphaerotilaceae</taxon>
        <taxon>Piscinibacter</taxon>
    </lineage>
</organism>
<dbReference type="RefSeq" id="WP_085753854.1">
    <property type="nucleotide sequence ID" value="NZ_BSPR01000017.1"/>
</dbReference>
<reference evidence="1 2" key="1">
    <citation type="submission" date="2016-04" db="EMBL/GenBank/DDBJ databases">
        <title>Complete genome sequence of natural rubber-degrading, novel Gram-negative bacterium, Rhizobacter gummiphilus strain NS21.</title>
        <authorList>
            <person name="Tabata M."/>
            <person name="Kasai D."/>
            <person name="Fukuda M."/>
        </authorList>
    </citation>
    <scope>NUCLEOTIDE SEQUENCE [LARGE SCALE GENOMIC DNA]</scope>
    <source>
        <strain evidence="1 2">NS21</strain>
    </source>
</reference>
<keyword evidence="2" id="KW-1185">Reference proteome</keyword>
<dbReference type="EMBL" id="CP015118">
    <property type="protein sequence ID" value="ARN23528.1"/>
    <property type="molecule type" value="Genomic_DNA"/>
</dbReference>
<sequence>MPVRLLFRARLPDSVVGLSLPAVEPAPGRALFEAARALAAAEAWLPVLEDWLGAGLLPEPVSGATDAFGESLMFNQHAVLSNEEIGVDVHLPLTALAARRVPPPEALAGWTWRPVVCELLLDTLPLSAEDLRNLEPGAVLLLPASFSSTWHGCLQPVSGQGGAFLARLHETRGRLGVTATGDDGDHPANDLAAVRFAQPVMARPHDLFGWRAGGRPPLLDTPTLSGPGAIVLQASPLHDLQPLAAGQLIPVGSGFGVQVQEVLCTFEPAPIEPDISLA</sequence>
<dbReference type="AlphaFoldDB" id="A0A1W6LH31"/>
<dbReference type="Proteomes" id="UP000193427">
    <property type="component" value="Chromosome"/>
</dbReference>
<name>A0A1W6LH31_9BURK</name>